<dbReference type="Gene3D" id="1.10.8.1050">
    <property type="entry name" value="Antitoxin VbhA-like"/>
    <property type="match status" value="1"/>
</dbReference>
<protein>
    <recommendedName>
        <fullName evidence="1">Antitoxin VbhA domain-containing protein</fullName>
    </recommendedName>
</protein>
<evidence type="ECO:0000259" key="1">
    <source>
        <dbReference type="Pfam" id="PF18495"/>
    </source>
</evidence>
<dbReference type="CDD" id="cd11586">
    <property type="entry name" value="VbhA_like"/>
    <property type="match status" value="1"/>
</dbReference>
<dbReference type="EMBL" id="FZOA01000005">
    <property type="protein sequence ID" value="SNR84348.1"/>
    <property type="molecule type" value="Genomic_DNA"/>
</dbReference>
<organism evidence="2 3">
    <name type="scientific">Methylobacillus rhizosphaerae</name>
    <dbReference type="NCBI Taxonomy" id="551994"/>
    <lineage>
        <taxon>Bacteria</taxon>
        <taxon>Pseudomonadati</taxon>
        <taxon>Pseudomonadota</taxon>
        <taxon>Betaproteobacteria</taxon>
        <taxon>Nitrosomonadales</taxon>
        <taxon>Methylophilaceae</taxon>
        <taxon>Methylobacillus</taxon>
    </lineage>
</organism>
<dbReference type="InterPro" id="IPR033788">
    <property type="entry name" value="VbhA-like"/>
</dbReference>
<feature type="domain" description="Antitoxin VbhA" evidence="1">
    <location>
        <begin position="64"/>
        <end position="107"/>
    </location>
</feature>
<dbReference type="Pfam" id="PF18495">
    <property type="entry name" value="VbhA"/>
    <property type="match status" value="1"/>
</dbReference>
<dbReference type="Proteomes" id="UP000198305">
    <property type="component" value="Unassembled WGS sequence"/>
</dbReference>
<evidence type="ECO:0000313" key="2">
    <source>
        <dbReference type="EMBL" id="SNR84348.1"/>
    </source>
</evidence>
<proteinExistence type="predicted"/>
<dbReference type="RefSeq" id="WP_143738697.1">
    <property type="nucleotide sequence ID" value="NZ_FZOA01000005.1"/>
</dbReference>
<name>A0A238ZN05_9PROT</name>
<evidence type="ECO:0000313" key="3">
    <source>
        <dbReference type="Proteomes" id="UP000198305"/>
    </source>
</evidence>
<dbReference type="InterPro" id="IPR043038">
    <property type="entry name" value="VbhA_sf"/>
</dbReference>
<accession>A0A238ZN05</accession>
<sequence length="113" mass="12473">MSKEATMTIRVDTDLRSSFVAATKRNDRPASQVLRDFMRSYVELTTATASSQQAQAAPQVISQRRQASEAAIASVQLEGFDVPADTLAESERFIKGDIEFSELIARLYEQAGQ</sequence>
<dbReference type="OrthoDB" id="5124853at2"/>
<gene>
    <name evidence="2" type="ORF">SAMN05192560_1359</name>
</gene>
<dbReference type="AlphaFoldDB" id="A0A238ZN05"/>
<keyword evidence="3" id="KW-1185">Reference proteome</keyword>
<reference evidence="3" key="1">
    <citation type="submission" date="2017-06" db="EMBL/GenBank/DDBJ databases">
        <authorList>
            <person name="Varghese N."/>
            <person name="Submissions S."/>
        </authorList>
    </citation>
    <scope>NUCLEOTIDE SEQUENCE [LARGE SCALE GENOMIC DNA]</scope>
    <source>
        <strain evidence="3">Ca-68</strain>
    </source>
</reference>
<dbReference type="InterPro" id="IPR041535">
    <property type="entry name" value="VbhA"/>
</dbReference>